<organism evidence="9 10">
    <name type="scientific">Halotalea alkalilenta</name>
    <dbReference type="NCBI Taxonomy" id="376489"/>
    <lineage>
        <taxon>Bacteria</taxon>
        <taxon>Pseudomonadati</taxon>
        <taxon>Pseudomonadota</taxon>
        <taxon>Gammaproteobacteria</taxon>
        <taxon>Oceanospirillales</taxon>
        <taxon>Halomonadaceae</taxon>
        <taxon>Halotalea</taxon>
    </lineage>
</organism>
<comment type="subcellular location">
    <subcellularLocation>
        <location evidence="8">Cytoplasm</location>
    </subcellularLocation>
</comment>
<dbReference type="InterPro" id="IPR027417">
    <property type="entry name" value="P-loop_NTPase"/>
</dbReference>
<comment type="function">
    <text evidence="5 8">Required for both de novo synthesis of the corrin ring for the assimilation of exogenous corrinoids. Participates in the adenosylation of a variety of incomplete and complete corrinoids.</text>
</comment>
<evidence type="ECO:0000256" key="4">
    <source>
        <dbReference type="ARBA" id="ARBA00023244"/>
    </source>
</evidence>
<dbReference type="UniPathway" id="UPA00148">
    <property type="reaction ID" value="UER00233"/>
</dbReference>
<reference evidence="9 10" key="1">
    <citation type="submission" date="2016-04" db="EMBL/GenBank/DDBJ databases">
        <title>Complete Genome Sequence of Halotalea alkalilenta IHB B 13600.</title>
        <authorList>
            <person name="Swarnkar M.K."/>
            <person name="Sharma A."/>
            <person name="Kaushal K."/>
            <person name="Soni R."/>
            <person name="Rana S."/>
            <person name="Singh A.K."/>
            <person name="Gulati A."/>
        </authorList>
    </citation>
    <scope>NUCLEOTIDE SEQUENCE [LARGE SCALE GENOMIC DNA]</scope>
    <source>
        <strain evidence="9 10">IHB B 13600</strain>
    </source>
</reference>
<dbReference type="RefSeq" id="WP_064122741.1">
    <property type="nucleotide sequence ID" value="NZ_CP015243.1"/>
</dbReference>
<dbReference type="Gene3D" id="3.40.50.300">
    <property type="entry name" value="P-loop containing nucleotide triphosphate hydrolases"/>
    <property type="match status" value="1"/>
</dbReference>
<dbReference type="GO" id="GO:0005737">
    <property type="term" value="C:cytoplasm"/>
    <property type="evidence" value="ECO:0007669"/>
    <property type="project" value="UniProtKB-SubCell"/>
</dbReference>
<evidence type="ECO:0000256" key="5">
    <source>
        <dbReference type="ARBA" id="ARBA00024929"/>
    </source>
</evidence>
<dbReference type="GO" id="GO:0005524">
    <property type="term" value="F:ATP binding"/>
    <property type="evidence" value="ECO:0007669"/>
    <property type="project" value="UniProtKB-UniRule"/>
</dbReference>
<accession>A0A172YFS0</accession>
<comment type="similarity">
    <text evidence="2 8">Belongs to the Cob(I)alamin adenosyltransferase family.</text>
</comment>
<protein>
    <recommendedName>
        <fullName evidence="3 8">Corrinoid adenosyltransferase</fullName>
        <ecNumber evidence="3 8">2.5.1.17</ecNumber>
    </recommendedName>
    <alternativeName>
        <fullName evidence="8">Cob(II)alamin adenosyltransferase</fullName>
    </alternativeName>
    <alternativeName>
        <fullName evidence="8">Cob(II)yrinic acid a,c-diamide adenosyltransferase</fullName>
    </alternativeName>
</protein>
<keyword evidence="8 9" id="KW-0808">Transferase</keyword>
<comment type="catalytic activity">
    <reaction evidence="6 8">
        <text>2 cob(II)yrinate a,c diamide + reduced [electron-transfer flavoprotein] + 2 ATP = 2 adenosylcob(III)yrinate a,c-diamide + 2 triphosphate + oxidized [electron-transfer flavoprotein] + 3 H(+)</text>
        <dbReference type="Rhea" id="RHEA:11528"/>
        <dbReference type="Rhea" id="RHEA-COMP:10685"/>
        <dbReference type="Rhea" id="RHEA-COMP:10686"/>
        <dbReference type="ChEBI" id="CHEBI:15378"/>
        <dbReference type="ChEBI" id="CHEBI:18036"/>
        <dbReference type="ChEBI" id="CHEBI:30616"/>
        <dbReference type="ChEBI" id="CHEBI:57692"/>
        <dbReference type="ChEBI" id="CHEBI:58307"/>
        <dbReference type="ChEBI" id="CHEBI:58503"/>
        <dbReference type="ChEBI" id="CHEBI:58537"/>
        <dbReference type="EC" id="2.5.1.17"/>
    </reaction>
</comment>
<dbReference type="GO" id="GO:0008817">
    <property type="term" value="F:corrinoid adenosyltransferase activity"/>
    <property type="evidence" value="ECO:0007669"/>
    <property type="project" value="UniProtKB-UniRule"/>
</dbReference>
<evidence type="ECO:0000313" key="9">
    <source>
        <dbReference type="EMBL" id="ANF57815.1"/>
    </source>
</evidence>
<dbReference type="GO" id="GO:0009236">
    <property type="term" value="P:cobalamin biosynthetic process"/>
    <property type="evidence" value="ECO:0007669"/>
    <property type="project" value="UniProtKB-UniRule"/>
</dbReference>
<keyword evidence="8" id="KW-0169">Cobalamin biosynthesis</keyword>
<dbReference type="PIRSF" id="PIRSF015617">
    <property type="entry name" value="Adensltrnsf_CobA"/>
    <property type="match status" value="1"/>
</dbReference>
<sequence length="200" mass="22741">MSDERQRRHKRAMEKLKQHVDAKVAAASVERGLLLVFTGNGKGKTTAAWGTVARALGYGYGVGVVQFIKGEWECGERQRLADDPQLEVVVMATGFTWETQNRDTDRAACEATWAHAERMMTDPSRYLVVLDELTYMLKFGYLDVQRVMRALAHRPPEQTVIITGRNAHRELLEMADTITEMQETRHAFNQGLKARRGIDY</sequence>
<keyword evidence="8" id="KW-0963">Cytoplasm</keyword>
<keyword evidence="8" id="KW-0547">Nucleotide-binding</keyword>
<dbReference type="CDD" id="cd00561">
    <property type="entry name" value="CobA_ACA"/>
    <property type="match status" value="1"/>
</dbReference>
<comment type="pathway">
    <text evidence="1 8">Cofactor biosynthesis; adenosylcobalamin biosynthesis; adenosylcobalamin from cob(II)yrinate a,c-diamide: step 2/7.</text>
</comment>
<evidence type="ECO:0000256" key="1">
    <source>
        <dbReference type="ARBA" id="ARBA00005121"/>
    </source>
</evidence>
<dbReference type="Pfam" id="PF02572">
    <property type="entry name" value="CobA_CobO_BtuR"/>
    <property type="match status" value="1"/>
</dbReference>
<dbReference type="KEGG" id="haa:A5892_10350"/>
<dbReference type="EC" id="2.5.1.17" evidence="3 8"/>
<dbReference type="EMBL" id="CP015243">
    <property type="protein sequence ID" value="ANF57815.1"/>
    <property type="molecule type" value="Genomic_DNA"/>
</dbReference>
<dbReference type="NCBIfam" id="NF004637">
    <property type="entry name" value="PRK05986.1"/>
    <property type="match status" value="1"/>
</dbReference>
<comment type="catalytic activity">
    <reaction evidence="7 8">
        <text>2 cob(II)alamin + reduced [electron-transfer flavoprotein] + 2 ATP = 2 adenosylcob(III)alamin + 2 triphosphate + oxidized [electron-transfer flavoprotein] + 3 H(+)</text>
        <dbReference type="Rhea" id="RHEA:28671"/>
        <dbReference type="Rhea" id="RHEA-COMP:10685"/>
        <dbReference type="Rhea" id="RHEA-COMP:10686"/>
        <dbReference type="ChEBI" id="CHEBI:15378"/>
        <dbReference type="ChEBI" id="CHEBI:16304"/>
        <dbReference type="ChEBI" id="CHEBI:18036"/>
        <dbReference type="ChEBI" id="CHEBI:18408"/>
        <dbReference type="ChEBI" id="CHEBI:30616"/>
        <dbReference type="ChEBI" id="CHEBI:57692"/>
        <dbReference type="ChEBI" id="CHEBI:58307"/>
        <dbReference type="EC" id="2.5.1.17"/>
    </reaction>
</comment>
<dbReference type="Proteomes" id="UP000077875">
    <property type="component" value="Chromosome"/>
</dbReference>
<dbReference type="SUPFAM" id="SSF52540">
    <property type="entry name" value="P-loop containing nucleoside triphosphate hydrolases"/>
    <property type="match status" value="1"/>
</dbReference>
<gene>
    <name evidence="9" type="ORF">A5892_10350</name>
</gene>
<evidence type="ECO:0000256" key="2">
    <source>
        <dbReference type="ARBA" id="ARBA00007487"/>
    </source>
</evidence>
<evidence type="ECO:0000313" key="10">
    <source>
        <dbReference type="Proteomes" id="UP000077875"/>
    </source>
</evidence>
<keyword evidence="8" id="KW-0067">ATP-binding</keyword>
<dbReference type="InterPro" id="IPR003724">
    <property type="entry name" value="CblAdoTrfase_CobA"/>
</dbReference>
<dbReference type="PANTHER" id="PTHR46638">
    <property type="entry name" value="CORRINOID ADENOSYLTRANSFERASE"/>
    <property type="match status" value="1"/>
</dbReference>
<evidence type="ECO:0000256" key="6">
    <source>
        <dbReference type="ARBA" id="ARBA00048555"/>
    </source>
</evidence>
<dbReference type="PANTHER" id="PTHR46638:SF1">
    <property type="entry name" value="CORRINOID ADENOSYLTRANSFERASE"/>
    <property type="match status" value="1"/>
</dbReference>
<keyword evidence="4 8" id="KW-0627">Porphyrin biosynthesis</keyword>
<keyword evidence="10" id="KW-1185">Reference proteome</keyword>
<evidence type="ECO:0000256" key="8">
    <source>
        <dbReference type="PIRNR" id="PIRNR015617"/>
    </source>
</evidence>
<name>A0A172YFS0_9GAMM</name>
<dbReference type="GO" id="GO:0006779">
    <property type="term" value="P:porphyrin-containing compound biosynthetic process"/>
    <property type="evidence" value="ECO:0007669"/>
    <property type="project" value="UniProtKB-UniRule"/>
</dbReference>
<evidence type="ECO:0000256" key="7">
    <source>
        <dbReference type="ARBA" id="ARBA00048692"/>
    </source>
</evidence>
<evidence type="ECO:0000256" key="3">
    <source>
        <dbReference type="ARBA" id="ARBA00012454"/>
    </source>
</evidence>
<dbReference type="STRING" id="376489.A5892_10350"/>
<dbReference type="AlphaFoldDB" id="A0A172YFS0"/>
<dbReference type="NCBIfam" id="TIGR00708">
    <property type="entry name" value="cobA"/>
    <property type="match status" value="1"/>
</dbReference>
<proteinExistence type="inferred from homology"/>